<evidence type="ECO:0000256" key="2">
    <source>
        <dbReference type="ARBA" id="ARBA00022803"/>
    </source>
</evidence>
<evidence type="ECO:0000313" key="3">
    <source>
        <dbReference type="EMBL" id="GAG15071.1"/>
    </source>
</evidence>
<reference evidence="3" key="1">
    <citation type="journal article" date="2014" name="Front. Microbiol.">
        <title>High frequency of phylogenetically diverse reductive dehalogenase-homologous genes in deep subseafloor sedimentary metagenomes.</title>
        <authorList>
            <person name="Kawai M."/>
            <person name="Futagami T."/>
            <person name="Toyoda A."/>
            <person name="Takaki Y."/>
            <person name="Nishi S."/>
            <person name="Hori S."/>
            <person name="Arai W."/>
            <person name="Tsubouchi T."/>
            <person name="Morono Y."/>
            <person name="Uchiyama I."/>
            <person name="Ito T."/>
            <person name="Fujiyama A."/>
            <person name="Inagaki F."/>
            <person name="Takami H."/>
        </authorList>
    </citation>
    <scope>NUCLEOTIDE SEQUENCE</scope>
    <source>
        <strain evidence="3">Expedition CK06-06</strain>
    </source>
</reference>
<proteinExistence type="predicted"/>
<dbReference type="SMART" id="SM00028">
    <property type="entry name" value="TPR"/>
    <property type="match status" value="5"/>
</dbReference>
<dbReference type="Gene3D" id="1.25.40.10">
    <property type="entry name" value="Tetratricopeptide repeat domain"/>
    <property type="match status" value="1"/>
</dbReference>
<feature type="non-terminal residue" evidence="3">
    <location>
        <position position="260"/>
    </location>
</feature>
<sequence>YGGNPAFPGDSDLHEAYIAAGELALEVYDWPRAQRSFKALLERNPKHPEGHLGLALVYLAASENKKAEQEAKRALEVNAKLVGAHLVLAQLHLIDDRMAEARREIDAALGANPVDPEAMAMDATWRFASGDEAGFESVVKKGLALYPRHIGFYAGAASVLERRRRFPEALAQHRKVAELDPGGWEGHYGVGMTLVRMGEERAGYAELERAHELNGFNIWVYNTLVALDGDFKEGKLTRRETEHWVVKLTKEEDPVLGEQV</sequence>
<dbReference type="InterPro" id="IPR019734">
    <property type="entry name" value="TPR_rpt"/>
</dbReference>
<protein>
    <submittedName>
        <fullName evidence="3">Uncharacterized protein</fullName>
    </submittedName>
</protein>
<dbReference type="InterPro" id="IPR011990">
    <property type="entry name" value="TPR-like_helical_dom_sf"/>
</dbReference>
<dbReference type="InterPro" id="IPR051012">
    <property type="entry name" value="CellSynth/LPSAsmb/PSIAsmb"/>
</dbReference>
<evidence type="ECO:0000256" key="1">
    <source>
        <dbReference type="ARBA" id="ARBA00022737"/>
    </source>
</evidence>
<name>X0WQV8_9ZZZZ</name>
<dbReference type="PROSITE" id="PS50005">
    <property type="entry name" value="TPR"/>
    <property type="match status" value="1"/>
</dbReference>
<feature type="non-terminal residue" evidence="3">
    <location>
        <position position="1"/>
    </location>
</feature>
<dbReference type="Pfam" id="PF13432">
    <property type="entry name" value="TPR_16"/>
    <property type="match status" value="1"/>
</dbReference>
<comment type="caution">
    <text evidence="3">The sequence shown here is derived from an EMBL/GenBank/DDBJ whole genome shotgun (WGS) entry which is preliminary data.</text>
</comment>
<dbReference type="SUPFAM" id="SSF48452">
    <property type="entry name" value="TPR-like"/>
    <property type="match status" value="1"/>
</dbReference>
<keyword evidence="1" id="KW-0677">Repeat</keyword>
<dbReference type="AlphaFoldDB" id="X0WQV8"/>
<dbReference type="PANTHER" id="PTHR45586">
    <property type="entry name" value="TPR REPEAT-CONTAINING PROTEIN PA4667"/>
    <property type="match status" value="1"/>
</dbReference>
<dbReference type="PANTHER" id="PTHR45586:SF1">
    <property type="entry name" value="LIPOPOLYSACCHARIDE ASSEMBLY PROTEIN B"/>
    <property type="match status" value="1"/>
</dbReference>
<gene>
    <name evidence="3" type="ORF">S01H1_52234</name>
</gene>
<organism evidence="3">
    <name type="scientific">marine sediment metagenome</name>
    <dbReference type="NCBI Taxonomy" id="412755"/>
    <lineage>
        <taxon>unclassified sequences</taxon>
        <taxon>metagenomes</taxon>
        <taxon>ecological metagenomes</taxon>
    </lineage>
</organism>
<dbReference type="EMBL" id="BARS01033756">
    <property type="protein sequence ID" value="GAG15071.1"/>
    <property type="molecule type" value="Genomic_DNA"/>
</dbReference>
<keyword evidence="2" id="KW-0802">TPR repeat</keyword>
<accession>X0WQV8</accession>